<organism evidence="2 3">
    <name type="scientific">Acrobeloides nanus</name>
    <dbReference type="NCBI Taxonomy" id="290746"/>
    <lineage>
        <taxon>Eukaryota</taxon>
        <taxon>Metazoa</taxon>
        <taxon>Ecdysozoa</taxon>
        <taxon>Nematoda</taxon>
        <taxon>Chromadorea</taxon>
        <taxon>Rhabditida</taxon>
        <taxon>Tylenchina</taxon>
        <taxon>Cephalobomorpha</taxon>
        <taxon>Cephaloboidea</taxon>
        <taxon>Cephalobidae</taxon>
        <taxon>Acrobeloides</taxon>
    </lineage>
</organism>
<evidence type="ECO:0000256" key="1">
    <source>
        <dbReference type="SAM" id="Coils"/>
    </source>
</evidence>
<reference evidence="3" key="1">
    <citation type="submission" date="2022-11" db="UniProtKB">
        <authorList>
            <consortium name="WormBaseParasite"/>
        </authorList>
    </citation>
    <scope>IDENTIFICATION</scope>
</reference>
<dbReference type="AlphaFoldDB" id="A0A914CEX5"/>
<proteinExistence type="predicted"/>
<evidence type="ECO:0000313" key="3">
    <source>
        <dbReference type="WBParaSite" id="ACRNAN_Path_986.g3790.t2"/>
    </source>
</evidence>
<dbReference type="Proteomes" id="UP000887540">
    <property type="component" value="Unplaced"/>
</dbReference>
<dbReference type="WBParaSite" id="ACRNAN_Path_986.g3790.t2">
    <property type="protein sequence ID" value="ACRNAN_Path_986.g3790.t2"/>
    <property type="gene ID" value="ACRNAN_Path_986.g3790"/>
</dbReference>
<keyword evidence="2" id="KW-1185">Reference proteome</keyword>
<feature type="coiled-coil region" evidence="1">
    <location>
        <begin position="123"/>
        <end position="157"/>
    </location>
</feature>
<protein>
    <submittedName>
        <fullName evidence="3">Uncharacterized protein</fullName>
    </submittedName>
</protein>
<keyword evidence="1" id="KW-0175">Coiled coil</keyword>
<sequence length="321" mass="36589">MEAAKNMVDRIEDDTDEFEVISREDEKEEVNSFGVTYKHAHDDVASTVCDEEGGLDRAEDSAVPSRCESLLHSMCSLAPFSTDNPQQYEKFLEVVKEESEKNRFVLEQIASMVEQLTKEKSDNTELRAKVLSYESQIKKLDDELSKLDTSMKDQEITFQEKLRSLTANLNETMAQNSRKDARIAELTATIAEKDLRILSLEHELQSAAPNNAEIENAQKALEKQQRENASQAEIIRLLQEEIAEGERLLTKARKDYRDKLDEISEQWERNYRAESSKSSTPKKLLRSASAGAKSQFFICDRCLTAFPSNGLYVAHRFKCLS</sequence>
<accession>A0A914CEX5</accession>
<evidence type="ECO:0000313" key="2">
    <source>
        <dbReference type="Proteomes" id="UP000887540"/>
    </source>
</evidence>
<name>A0A914CEX5_9BILA</name>
<feature type="coiled-coil region" evidence="1">
    <location>
        <begin position="183"/>
        <end position="255"/>
    </location>
</feature>